<reference evidence="1 2" key="1">
    <citation type="submission" date="2012-01" db="EMBL/GenBank/DDBJ databases">
        <title>Improved High-Quality Draft sequence of Metallosphaera yellowstonensis MK1.</title>
        <authorList>
            <consortium name="US DOE Joint Genome Institute"/>
            <person name="Lucas S."/>
            <person name="Han J."/>
            <person name="Cheng J.-F."/>
            <person name="Goodwin L."/>
            <person name="Pitluck S."/>
            <person name="Peters L."/>
            <person name="Teshima H."/>
            <person name="Detter J.C."/>
            <person name="Han C."/>
            <person name="Tapia R."/>
            <person name="Land M."/>
            <person name="Hauser L."/>
            <person name="Kyrpides N."/>
            <person name="Kozubal M."/>
            <person name="Macur R.E."/>
            <person name="Jay Z."/>
            <person name="Inskeep W."/>
            <person name="Woyke T."/>
        </authorList>
    </citation>
    <scope>NUCLEOTIDE SEQUENCE [LARGE SCALE GENOMIC DNA]</scope>
    <source>
        <strain evidence="1 2">MK1</strain>
    </source>
</reference>
<evidence type="ECO:0000313" key="1">
    <source>
        <dbReference type="EMBL" id="EHP68008.1"/>
    </source>
</evidence>
<dbReference type="EMBL" id="JH597770">
    <property type="protein sequence ID" value="EHP68008.1"/>
    <property type="molecule type" value="Genomic_DNA"/>
</dbReference>
<dbReference type="Proteomes" id="UP000003980">
    <property type="component" value="Unassembled WGS sequence"/>
</dbReference>
<evidence type="ECO:0000313" key="2">
    <source>
        <dbReference type="Proteomes" id="UP000003980"/>
    </source>
</evidence>
<accession>H2C782</accession>
<dbReference type="AlphaFoldDB" id="H2C782"/>
<keyword evidence="2" id="KW-1185">Reference proteome</keyword>
<name>H2C782_9CREN</name>
<gene>
    <name evidence="1" type="ORF">MetMK1DRAFT_00024310</name>
</gene>
<protein>
    <submittedName>
        <fullName evidence="1">Uncharacterized protein</fullName>
    </submittedName>
</protein>
<organism evidence="1 2">
    <name type="scientific">Metallosphaera yellowstonensis MK1</name>
    <dbReference type="NCBI Taxonomy" id="671065"/>
    <lineage>
        <taxon>Archaea</taxon>
        <taxon>Thermoproteota</taxon>
        <taxon>Thermoprotei</taxon>
        <taxon>Sulfolobales</taxon>
        <taxon>Sulfolobaceae</taxon>
        <taxon>Metallosphaera</taxon>
    </lineage>
</organism>
<proteinExistence type="predicted"/>
<dbReference type="RefSeq" id="WP_009073995.1">
    <property type="nucleotide sequence ID" value="NZ_JH597770.1"/>
</dbReference>
<sequence>MNHFSSLESLDVTLFVVASNLEEHWEEHVNSAVKSRSYRLARSSRCSSIEVNELKPYKLLYTFFWYSLGLSLRSVLKKCLPSKLFLDHQWFHGSPSYSAEHSPSGNSATSTRYPVLEDPRVALKFPDGPGQQGLEVHVSRVEDHSHDVDLPDHGIRSLTISILVLNSTSSP</sequence>
<dbReference type="HOGENOM" id="CLU_1559522_0_0_2"/>
<dbReference type="OrthoDB" id="56934at2157"/>